<evidence type="ECO:0000259" key="7">
    <source>
        <dbReference type="PROSITE" id="PS50928"/>
    </source>
</evidence>
<keyword evidence="5 6" id="KW-0472">Membrane</keyword>
<dbReference type="InterPro" id="IPR051204">
    <property type="entry name" value="ABC_transp_perm/SBD"/>
</dbReference>
<comment type="caution">
    <text evidence="8">The sequence shown here is derived from an EMBL/GenBank/DDBJ whole genome shotgun (WGS) entry which is preliminary data.</text>
</comment>
<keyword evidence="3 6" id="KW-0812">Transmembrane</keyword>
<evidence type="ECO:0000313" key="9">
    <source>
        <dbReference type="Proteomes" id="UP000636956"/>
    </source>
</evidence>
<accession>A0A917PLK0</accession>
<feature type="domain" description="ABC transmembrane type-1" evidence="7">
    <location>
        <begin position="18"/>
        <end position="201"/>
    </location>
</feature>
<evidence type="ECO:0000256" key="2">
    <source>
        <dbReference type="ARBA" id="ARBA00022448"/>
    </source>
</evidence>
<comment type="subcellular location">
    <subcellularLocation>
        <location evidence="6">Cell membrane</location>
        <topology evidence="6">Multi-pass membrane protein</topology>
    </subcellularLocation>
    <subcellularLocation>
        <location evidence="1">Membrane</location>
        <topology evidence="1">Multi-pass membrane protein</topology>
    </subcellularLocation>
</comment>
<feature type="transmembrane region" description="Helical" evidence="6">
    <location>
        <begin position="79"/>
        <end position="96"/>
    </location>
</feature>
<dbReference type="AlphaFoldDB" id="A0A917PLK0"/>
<evidence type="ECO:0000313" key="8">
    <source>
        <dbReference type="EMBL" id="GGJ83458.1"/>
    </source>
</evidence>
<name>A0A917PLK0_9MICO</name>
<reference evidence="8" key="1">
    <citation type="journal article" date="2014" name="Int. J. Syst. Evol. Microbiol.">
        <title>Complete genome sequence of Corynebacterium casei LMG S-19264T (=DSM 44701T), isolated from a smear-ripened cheese.</title>
        <authorList>
            <consortium name="US DOE Joint Genome Institute (JGI-PGF)"/>
            <person name="Walter F."/>
            <person name="Albersmeier A."/>
            <person name="Kalinowski J."/>
            <person name="Ruckert C."/>
        </authorList>
    </citation>
    <scope>NUCLEOTIDE SEQUENCE</scope>
    <source>
        <strain evidence="8">CGMCC 1.8984</strain>
    </source>
</reference>
<dbReference type="Gene3D" id="1.10.3720.10">
    <property type="entry name" value="MetI-like"/>
    <property type="match status" value="1"/>
</dbReference>
<evidence type="ECO:0000256" key="5">
    <source>
        <dbReference type="ARBA" id="ARBA00023136"/>
    </source>
</evidence>
<dbReference type="GO" id="GO:0005886">
    <property type="term" value="C:plasma membrane"/>
    <property type="evidence" value="ECO:0007669"/>
    <property type="project" value="UniProtKB-SubCell"/>
</dbReference>
<dbReference type="Proteomes" id="UP000636956">
    <property type="component" value="Unassembled WGS sequence"/>
</dbReference>
<reference evidence="8" key="2">
    <citation type="submission" date="2020-09" db="EMBL/GenBank/DDBJ databases">
        <authorList>
            <person name="Sun Q."/>
            <person name="Zhou Y."/>
        </authorList>
    </citation>
    <scope>NUCLEOTIDE SEQUENCE</scope>
    <source>
        <strain evidence="8">CGMCC 1.8984</strain>
    </source>
</reference>
<dbReference type="RefSeq" id="WP_188743511.1">
    <property type="nucleotide sequence ID" value="NZ_BAABFW010000006.1"/>
</dbReference>
<feature type="transmembrane region" description="Helical" evidence="6">
    <location>
        <begin position="54"/>
        <end position="73"/>
    </location>
</feature>
<keyword evidence="2 6" id="KW-0813">Transport</keyword>
<sequence>MTFWEFLFSRGDDFVELGGQHILIVGASLVLATIVGVGLAMLVYRAPAFRELTLAVASVIFTIPSFALLVLLISPLGLSTVNVLVVLTLYGVLPILRNAVVGLRGTDPAALESAKGIGLTPAQQFWNVRVPLAWPVILAGLRVASLMLIAIATLGYTVLGPGYGEFIFTGLYRVGTPVALNLVIAGLLGVVLVGVLSEALFTILRRLTVPQSLS</sequence>
<comment type="similarity">
    <text evidence="6">Belongs to the binding-protein-dependent transport system permease family.</text>
</comment>
<gene>
    <name evidence="8" type="ORF">GCM10011372_22260</name>
</gene>
<feature type="transmembrane region" description="Helical" evidence="6">
    <location>
        <begin position="132"/>
        <end position="159"/>
    </location>
</feature>
<feature type="transmembrane region" description="Helical" evidence="6">
    <location>
        <begin position="179"/>
        <end position="204"/>
    </location>
</feature>
<dbReference type="PROSITE" id="PS50928">
    <property type="entry name" value="ABC_TM1"/>
    <property type="match status" value="1"/>
</dbReference>
<dbReference type="PANTHER" id="PTHR30177">
    <property type="entry name" value="GLYCINE BETAINE/L-PROLINE TRANSPORT SYSTEM PERMEASE PROTEIN PROW"/>
    <property type="match status" value="1"/>
</dbReference>
<dbReference type="EMBL" id="BMMD01000012">
    <property type="protein sequence ID" value="GGJ83458.1"/>
    <property type="molecule type" value="Genomic_DNA"/>
</dbReference>
<dbReference type="InterPro" id="IPR035906">
    <property type="entry name" value="MetI-like_sf"/>
</dbReference>
<feature type="transmembrane region" description="Helical" evidence="6">
    <location>
        <begin position="20"/>
        <end position="42"/>
    </location>
</feature>
<keyword evidence="4 6" id="KW-1133">Transmembrane helix</keyword>
<proteinExistence type="inferred from homology"/>
<evidence type="ECO:0000256" key="4">
    <source>
        <dbReference type="ARBA" id="ARBA00022989"/>
    </source>
</evidence>
<evidence type="ECO:0000256" key="6">
    <source>
        <dbReference type="RuleBase" id="RU363032"/>
    </source>
</evidence>
<dbReference type="PANTHER" id="PTHR30177:SF4">
    <property type="entry name" value="OSMOPROTECTANT IMPORT PERMEASE PROTEIN OSMW"/>
    <property type="match status" value="1"/>
</dbReference>
<evidence type="ECO:0000256" key="3">
    <source>
        <dbReference type="ARBA" id="ARBA00022692"/>
    </source>
</evidence>
<dbReference type="Pfam" id="PF00528">
    <property type="entry name" value="BPD_transp_1"/>
    <property type="match status" value="1"/>
</dbReference>
<protein>
    <submittedName>
        <fullName evidence="8">ABC transporter permease</fullName>
    </submittedName>
</protein>
<dbReference type="InterPro" id="IPR000515">
    <property type="entry name" value="MetI-like"/>
</dbReference>
<dbReference type="GO" id="GO:0055085">
    <property type="term" value="P:transmembrane transport"/>
    <property type="evidence" value="ECO:0007669"/>
    <property type="project" value="InterPro"/>
</dbReference>
<dbReference type="CDD" id="cd06261">
    <property type="entry name" value="TM_PBP2"/>
    <property type="match status" value="1"/>
</dbReference>
<organism evidence="8 9">
    <name type="scientific">Agromyces bauzanensis</name>
    <dbReference type="NCBI Taxonomy" id="1308924"/>
    <lineage>
        <taxon>Bacteria</taxon>
        <taxon>Bacillati</taxon>
        <taxon>Actinomycetota</taxon>
        <taxon>Actinomycetes</taxon>
        <taxon>Micrococcales</taxon>
        <taxon>Microbacteriaceae</taxon>
        <taxon>Agromyces</taxon>
    </lineage>
</organism>
<dbReference type="SUPFAM" id="SSF161098">
    <property type="entry name" value="MetI-like"/>
    <property type="match status" value="1"/>
</dbReference>
<evidence type="ECO:0000256" key="1">
    <source>
        <dbReference type="ARBA" id="ARBA00004141"/>
    </source>
</evidence>
<dbReference type="GO" id="GO:0031460">
    <property type="term" value="P:glycine betaine transport"/>
    <property type="evidence" value="ECO:0007669"/>
    <property type="project" value="TreeGrafter"/>
</dbReference>
<keyword evidence="9" id="KW-1185">Reference proteome</keyword>